<dbReference type="GO" id="GO:0046872">
    <property type="term" value="F:metal ion binding"/>
    <property type="evidence" value="ECO:0007669"/>
    <property type="project" value="UniProtKB-KW"/>
</dbReference>
<keyword evidence="2 4" id="KW-0479">Metal-binding</keyword>
<dbReference type="RefSeq" id="WP_185679625.1">
    <property type="nucleotide sequence ID" value="NZ_JACLAX010000010.1"/>
</dbReference>
<dbReference type="SUPFAM" id="SSF50952">
    <property type="entry name" value="Soluble quinoprotein glucose dehydrogenase"/>
    <property type="match status" value="1"/>
</dbReference>
<keyword evidence="1 4" id="KW-0349">Heme</keyword>
<dbReference type="Gene3D" id="1.10.760.10">
    <property type="entry name" value="Cytochrome c-like domain"/>
    <property type="match status" value="1"/>
</dbReference>
<dbReference type="PROSITE" id="PS51007">
    <property type="entry name" value="CYTC"/>
    <property type="match status" value="1"/>
</dbReference>
<dbReference type="Gene3D" id="2.120.10.30">
    <property type="entry name" value="TolB, C-terminal domain"/>
    <property type="match status" value="1"/>
</dbReference>
<dbReference type="PANTHER" id="PTHR19328">
    <property type="entry name" value="HEDGEHOG-INTERACTING PROTEIN"/>
    <property type="match status" value="1"/>
</dbReference>
<gene>
    <name evidence="7" type="ORF">H7F53_11475</name>
</gene>
<evidence type="ECO:0000313" key="7">
    <source>
        <dbReference type="EMBL" id="MBC2669764.1"/>
    </source>
</evidence>
<keyword evidence="5" id="KW-0732">Signal</keyword>
<evidence type="ECO:0000259" key="6">
    <source>
        <dbReference type="PROSITE" id="PS51007"/>
    </source>
</evidence>
<evidence type="ECO:0000256" key="5">
    <source>
        <dbReference type="SAM" id="SignalP"/>
    </source>
</evidence>
<dbReference type="GO" id="GO:0020037">
    <property type="term" value="F:heme binding"/>
    <property type="evidence" value="ECO:0007669"/>
    <property type="project" value="InterPro"/>
</dbReference>
<comment type="caution">
    <text evidence="7">The sequence shown here is derived from an EMBL/GenBank/DDBJ whole genome shotgun (WGS) entry which is preliminary data.</text>
</comment>
<dbReference type="SUPFAM" id="SSF46626">
    <property type="entry name" value="Cytochrome c"/>
    <property type="match status" value="1"/>
</dbReference>
<dbReference type="InterPro" id="IPR011041">
    <property type="entry name" value="Quinoprot_gluc/sorb_DH_b-prop"/>
</dbReference>
<dbReference type="Proteomes" id="UP000551327">
    <property type="component" value="Unassembled WGS sequence"/>
</dbReference>
<dbReference type="InterPro" id="IPR011042">
    <property type="entry name" value="6-blade_b-propeller_TolB-like"/>
</dbReference>
<evidence type="ECO:0000256" key="2">
    <source>
        <dbReference type="ARBA" id="ARBA00022723"/>
    </source>
</evidence>
<dbReference type="InterPro" id="IPR009056">
    <property type="entry name" value="Cyt_c-like_dom"/>
</dbReference>
<evidence type="ECO:0000256" key="1">
    <source>
        <dbReference type="ARBA" id="ARBA00022617"/>
    </source>
</evidence>
<organism evidence="7 8">
    <name type="scientific">Novosphingobium piscinae</name>
    <dbReference type="NCBI Taxonomy" id="1507448"/>
    <lineage>
        <taxon>Bacteria</taxon>
        <taxon>Pseudomonadati</taxon>
        <taxon>Pseudomonadota</taxon>
        <taxon>Alphaproteobacteria</taxon>
        <taxon>Sphingomonadales</taxon>
        <taxon>Sphingomonadaceae</taxon>
        <taxon>Novosphingobium</taxon>
    </lineage>
</organism>
<evidence type="ECO:0000313" key="8">
    <source>
        <dbReference type="Proteomes" id="UP000551327"/>
    </source>
</evidence>
<feature type="signal peptide" evidence="5">
    <location>
        <begin position="1"/>
        <end position="22"/>
    </location>
</feature>
<dbReference type="GO" id="GO:0009055">
    <property type="term" value="F:electron transfer activity"/>
    <property type="evidence" value="ECO:0007669"/>
    <property type="project" value="InterPro"/>
</dbReference>
<dbReference type="AlphaFoldDB" id="A0A7X1KQH6"/>
<keyword evidence="8" id="KW-1185">Reference proteome</keyword>
<dbReference type="Pfam" id="PF07995">
    <property type="entry name" value="GSDH"/>
    <property type="match status" value="1"/>
</dbReference>
<feature type="domain" description="Cytochrome c" evidence="6">
    <location>
        <begin position="30"/>
        <end position="116"/>
    </location>
</feature>
<feature type="chain" id="PRO_5030747541" evidence="5">
    <location>
        <begin position="23"/>
        <end position="514"/>
    </location>
</feature>
<evidence type="ECO:0000256" key="3">
    <source>
        <dbReference type="ARBA" id="ARBA00023004"/>
    </source>
</evidence>
<evidence type="ECO:0000256" key="4">
    <source>
        <dbReference type="PROSITE-ProRule" id="PRU00433"/>
    </source>
</evidence>
<proteinExistence type="predicted"/>
<sequence length="514" mass="55683">MIRRLGLAAGLALGAGMLAAQAPAPPAANAGFGGGRELQRLTGERFTDNCSGCHGAPGSAGRAPNLFDPRLLGSRSDEELYRTIAKGVAGAEMPAFEEILPAEQIWQMIAWLRLEAESKQPRPQFVADPAGAVIATEQQRFRIDVVAEGLDTPWGLAFLPDGRLLVTERPGRLRLIDHAAQDRRRLRPEAVRNTPVVWARQDAGLMDVAIDPDYARTGWIYLSLVELRPGYQLPPAPVLKPGERPPNHPSMTVIVRGRINARGEWVDAQTLFRAPLDRYTPSGVHYGSRLAFDPQGRLLFTVGERGDMKNAQDLATSLGKLHRINRDGSIPADNPFVNRPGAVPSILSWGHRNPQGLAFDAAGRLWESEHGPSGGDEINLIQPGGNYGWGVVSMGIQPGISAREHPGMIGPVAYYTPTIAPSGIALYRGRRYPAWTGNLFVTALAGQHLRRLVLDGDRITHQEVLFKAYGRVRAITTGPDGLLYVLLQRPTGEGTGQPLSASTPGLVIRLVPLP</sequence>
<reference evidence="7 8" key="1">
    <citation type="submission" date="2020-08" db="EMBL/GenBank/DDBJ databases">
        <title>The genome sequence of type strain Novosphingobium piscinae KCTC 42194.</title>
        <authorList>
            <person name="Liu Y."/>
        </authorList>
    </citation>
    <scope>NUCLEOTIDE SEQUENCE [LARGE SCALE GENOMIC DNA]</scope>
    <source>
        <strain evidence="7 8">KCTC 42194</strain>
    </source>
</reference>
<name>A0A7X1KQH6_9SPHN</name>
<protein>
    <submittedName>
        <fullName evidence="7">PQQ-dependent sugar dehydrogenase</fullName>
    </submittedName>
</protein>
<dbReference type="InterPro" id="IPR036909">
    <property type="entry name" value="Cyt_c-like_dom_sf"/>
</dbReference>
<dbReference type="Pfam" id="PF13442">
    <property type="entry name" value="Cytochrome_CBB3"/>
    <property type="match status" value="1"/>
</dbReference>
<dbReference type="EMBL" id="JACLAX010000010">
    <property type="protein sequence ID" value="MBC2669764.1"/>
    <property type="molecule type" value="Genomic_DNA"/>
</dbReference>
<keyword evidence="3 4" id="KW-0408">Iron</keyword>
<dbReference type="PANTHER" id="PTHR19328:SF75">
    <property type="entry name" value="ALDOSE SUGAR DEHYDROGENASE YLII"/>
    <property type="match status" value="1"/>
</dbReference>
<dbReference type="InterPro" id="IPR012938">
    <property type="entry name" value="Glc/Sorbosone_DH"/>
</dbReference>
<accession>A0A7X1KQH6</accession>